<dbReference type="EMBL" id="KV427610">
    <property type="protein sequence ID" value="KZT10175.1"/>
    <property type="molecule type" value="Genomic_DNA"/>
</dbReference>
<dbReference type="AlphaFoldDB" id="A0A165GCW9"/>
<organism evidence="2 3">
    <name type="scientific">Laetiporus sulphureus 93-53</name>
    <dbReference type="NCBI Taxonomy" id="1314785"/>
    <lineage>
        <taxon>Eukaryota</taxon>
        <taxon>Fungi</taxon>
        <taxon>Dikarya</taxon>
        <taxon>Basidiomycota</taxon>
        <taxon>Agaricomycotina</taxon>
        <taxon>Agaricomycetes</taxon>
        <taxon>Polyporales</taxon>
        <taxon>Laetiporus</taxon>
    </lineage>
</organism>
<feature type="region of interest" description="Disordered" evidence="1">
    <location>
        <begin position="169"/>
        <end position="198"/>
    </location>
</feature>
<evidence type="ECO:0000256" key="1">
    <source>
        <dbReference type="SAM" id="MobiDB-lite"/>
    </source>
</evidence>
<name>A0A165GCW9_9APHY</name>
<evidence type="ECO:0000313" key="2">
    <source>
        <dbReference type="EMBL" id="KZT10175.1"/>
    </source>
</evidence>
<proteinExistence type="predicted"/>
<dbReference type="InParanoid" id="A0A165GCW9"/>
<gene>
    <name evidence="2" type="ORF">LAESUDRAFT_741713</name>
</gene>
<keyword evidence="3" id="KW-1185">Reference proteome</keyword>
<dbReference type="OrthoDB" id="2646484at2759"/>
<feature type="compositionally biased region" description="Low complexity" evidence="1">
    <location>
        <begin position="592"/>
        <end position="604"/>
    </location>
</feature>
<feature type="compositionally biased region" description="Polar residues" evidence="1">
    <location>
        <begin position="486"/>
        <end position="502"/>
    </location>
</feature>
<reference evidence="2 3" key="1">
    <citation type="journal article" date="2016" name="Mol. Biol. Evol.">
        <title>Comparative Genomics of Early-Diverging Mushroom-Forming Fungi Provides Insights into the Origins of Lignocellulose Decay Capabilities.</title>
        <authorList>
            <person name="Nagy L.G."/>
            <person name="Riley R."/>
            <person name="Tritt A."/>
            <person name="Adam C."/>
            <person name="Daum C."/>
            <person name="Floudas D."/>
            <person name="Sun H."/>
            <person name="Yadav J.S."/>
            <person name="Pangilinan J."/>
            <person name="Larsson K.H."/>
            <person name="Matsuura K."/>
            <person name="Barry K."/>
            <person name="Labutti K."/>
            <person name="Kuo R."/>
            <person name="Ohm R.A."/>
            <person name="Bhattacharya S.S."/>
            <person name="Shirouzu T."/>
            <person name="Yoshinaga Y."/>
            <person name="Martin F.M."/>
            <person name="Grigoriev I.V."/>
            <person name="Hibbett D.S."/>
        </authorList>
    </citation>
    <scope>NUCLEOTIDE SEQUENCE [LARGE SCALE GENOMIC DNA]</scope>
    <source>
        <strain evidence="2 3">93-53</strain>
    </source>
</reference>
<feature type="compositionally biased region" description="Polar residues" evidence="1">
    <location>
        <begin position="181"/>
        <end position="198"/>
    </location>
</feature>
<dbReference type="GeneID" id="63828182"/>
<feature type="region of interest" description="Disordered" evidence="1">
    <location>
        <begin position="460"/>
        <end position="479"/>
    </location>
</feature>
<feature type="region of interest" description="Disordered" evidence="1">
    <location>
        <begin position="486"/>
        <end position="640"/>
    </location>
</feature>
<dbReference type="RefSeq" id="XP_040767915.1">
    <property type="nucleotide sequence ID" value="XM_040911153.1"/>
</dbReference>
<dbReference type="Proteomes" id="UP000076871">
    <property type="component" value="Unassembled WGS sequence"/>
</dbReference>
<feature type="compositionally biased region" description="Basic and acidic residues" evidence="1">
    <location>
        <begin position="521"/>
        <end position="540"/>
    </location>
</feature>
<protein>
    <submittedName>
        <fullName evidence="2">Uncharacterized protein</fullName>
    </submittedName>
</protein>
<evidence type="ECO:0000313" key="3">
    <source>
        <dbReference type="Proteomes" id="UP000076871"/>
    </source>
</evidence>
<accession>A0A165GCW9</accession>
<sequence length="696" mass="76690">MATPDPTAPPGDVRHLGILSSFSSLDIKKILAGHDDESLLSIAPIFLSTSEDSLSFDNVPRFPARSKPPLYTNAFDAPVLKSTTLSPFARAMITVPTIRRLRVMLLEPICVREWAKGVSECHRLETDHIPWQDRDIEEAISFDFPTPPWLPEGALFPPELFKTIMNSRHPEREPRPISPIDTFQSPLSPPLTVSTNEEPSIDIDDETAEIGNPAIQISNSEDGQMIDGATRPPVPTIMVSSSTAILPLSLESFQSLTRVPLAVRRGHNLPAPLDLDQTNILPAQAEPYPDVPSSFLGSPSSSSPSFDIPAGNPSTYSMGLEAMCNDLRARCPDSPSSAPETPDQGRWGTVPYSQYSVFDPEDDWAFAHDLLDKYGDKVLSSLVDLACPSPLRDHAEGSTEPLSADDDTLSWSMSPTLINSVEQRAATPPLHDIKQQRRKTVIIETPSQEESILVAHNTEEPSQDFDEHEPIPFESPLESTFSCTQCRQSTPVQSRPSSTASMRPTKGILKEKKSVRFSVVPDRHEYPSDDHVDDSPRRSLTEPVTRSTLTAHRRSPLRNVFSSPSNIRSEDLSTQRTSSLPKHPAVRALAKSSGRPASPSTPSPTLLKKQERVPLRSLNARQSLPAKRNSNVVRSEQDARLSLTDDPANARRLKTASAPIYNRSAGIENIANRRDSTAQKSRMPVPFRTILTKLRA</sequence>